<sequence>EGDIGDGERETTARGEGFAGNYGGLVVSAGCSSGGIPTMVTRVESEGFRSAVREKRVAPLLVSPEIMVVEGSDDEGQRERSCSGEVKTMRDPAILLRRRKCGLSPEKMGRRERGWSGGSDGEEIGKTKGWWFLVVWRFSASGVAGRRGEREKREGRQLFGRKEGK</sequence>
<name>A0ABS8Y7Z3_DATST</name>
<evidence type="ECO:0000313" key="2">
    <source>
        <dbReference type="EMBL" id="MCE5167476.1"/>
    </source>
</evidence>
<feature type="non-terminal residue" evidence="2">
    <location>
        <position position="1"/>
    </location>
</feature>
<evidence type="ECO:0000256" key="1">
    <source>
        <dbReference type="SAM" id="MobiDB-lite"/>
    </source>
</evidence>
<gene>
    <name evidence="2" type="ORF">HAX54_004969</name>
</gene>
<keyword evidence="3" id="KW-1185">Reference proteome</keyword>
<dbReference type="Proteomes" id="UP000823775">
    <property type="component" value="Unassembled WGS sequence"/>
</dbReference>
<comment type="caution">
    <text evidence="2">The sequence shown here is derived from an EMBL/GenBank/DDBJ whole genome shotgun (WGS) entry which is preliminary data.</text>
</comment>
<evidence type="ECO:0000313" key="3">
    <source>
        <dbReference type="Proteomes" id="UP000823775"/>
    </source>
</evidence>
<feature type="compositionally biased region" description="Basic and acidic residues" evidence="1">
    <location>
        <begin position="146"/>
        <end position="165"/>
    </location>
</feature>
<organism evidence="2 3">
    <name type="scientific">Datura stramonium</name>
    <name type="common">Jimsonweed</name>
    <name type="synonym">Common thornapple</name>
    <dbReference type="NCBI Taxonomy" id="4076"/>
    <lineage>
        <taxon>Eukaryota</taxon>
        <taxon>Viridiplantae</taxon>
        <taxon>Streptophyta</taxon>
        <taxon>Embryophyta</taxon>
        <taxon>Tracheophyta</taxon>
        <taxon>Spermatophyta</taxon>
        <taxon>Magnoliopsida</taxon>
        <taxon>eudicotyledons</taxon>
        <taxon>Gunneridae</taxon>
        <taxon>Pentapetalae</taxon>
        <taxon>asterids</taxon>
        <taxon>lamiids</taxon>
        <taxon>Solanales</taxon>
        <taxon>Solanaceae</taxon>
        <taxon>Solanoideae</taxon>
        <taxon>Datureae</taxon>
        <taxon>Datura</taxon>
    </lineage>
</organism>
<dbReference type="EMBL" id="JACEIK010123601">
    <property type="protein sequence ID" value="MCE5167476.1"/>
    <property type="molecule type" value="Genomic_DNA"/>
</dbReference>
<proteinExistence type="predicted"/>
<reference evidence="2 3" key="1">
    <citation type="journal article" date="2021" name="BMC Genomics">
        <title>Datura genome reveals duplications of psychoactive alkaloid biosynthetic genes and high mutation rate following tissue culture.</title>
        <authorList>
            <person name="Rajewski A."/>
            <person name="Carter-House D."/>
            <person name="Stajich J."/>
            <person name="Litt A."/>
        </authorList>
    </citation>
    <scope>NUCLEOTIDE SEQUENCE [LARGE SCALE GENOMIC DNA]</scope>
    <source>
        <strain evidence="2">AR-01</strain>
    </source>
</reference>
<feature type="region of interest" description="Disordered" evidence="1">
    <location>
        <begin position="142"/>
        <end position="165"/>
    </location>
</feature>
<accession>A0ABS8Y7Z3</accession>
<protein>
    <submittedName>
        <fullName evidence="2">Uncharacterized protein</fullName>
    </submittedName>
</protein>